<protein>
    <submittedName>
        <fullName evidence="1">Uncharacterized protein</fullName>
    </submittedName>
</protein>
<accession>X0XI96</accession>
<sequence length="33" mass="3584">TDVECLEIYTVGFHGEDIKRKTTGGVDASVSKK</sequence>
<dbReference type="EMBL" id="BARS01037294">
    <property type="protein sequence ID" value="GAG24676.1"/>
    <property type="molecule type" value="Genomic_DNA"/>
</dbReference>
<gene>
    <name evidence="1" type="ORF">S01H1_57198</name>
</gene>
<organism evidence="1">
    <name type="scientific">marine sediment metagenome</name>
    <dbReference type="NCBI Taxonomy" id="412755"/>
    <lineage>
        <taxon>unclassified sequences</taxon>
        <taxon>metagenomes</taxon>
        <taxon>ecological metagenomes</taxon>
    </lineage>
</organism>
<reference evidence="1" key="1">
    <citation type="journal article" date="2014" name="Front. Microbiol.">
        <title>High frequency of phylogenetically diverse reductive dehalogenase-homologous genes in deep subseafloor sedimentary metagenomes.</title>
        <authorList>
            <person name="Kawai M."/>
            <person name="Futagami T."/>
            <person name="Toyoda A."/>
            <person name="Takaki Y."/>
            <person name="Nishi S."/>
            <person name="Hori S."/>
            <person name="Arai W."/>
            <person name="Tsubouchi T."/>
            <person name="Morono Y."/>
            <person name="Uchiyama I."/>
            <person name="Ito T."/>
            <person name="Fujiyama A."/>
            <person name="Inagaki F."/>
            <person name="Takami H."/>
        </authorList>
    </citation>
    <scope>NUCLEOTIDE SEQUENCE</scope>
    <source>
        <strain evidence="1">Expedition CK06-06</strain>
    </source>
</reference>
<comment type="caution">
    <text evidence="1">The sequence shown here is derived from an EMBL/GenBank/DDBJ whole genome shotgun (WGS) entry which is preliminary data.</text>
</comment>
<feature type="non-terminal residue" evidence="1">
    <location>
        <position position="1"/>
    </location>
</feature>
<proteinExistence type="predicted"/>
<dbReference type="AlphaFoldDB" id="X0XI96"/>
<name>X0XI96_9ZZZZ</name>
<evidence type="ECO:0000313" key="1">
    <source>
        <dbReference type="EMBL" id="GAG24676.1"/>
    </source>
</evidence>